<keyword evidence="3" id="KW-1185">Reference proteome</keyword>
<name>A0A7W9BA23_9SPHN</name>
<comment type="caution">
    <text evidence="2">The sequence shown here is derived from an EMBL/GenBank/DDBJ whole genome shotgun (WGS) entry which is preliminary data.</text>
</comment>
<dbReference type="RefSeq" id="WP_184053597.1">
    <property type="nucleotide sequence ID" value="NZ_JACIJK010000001.1"/>
</dbReference>
<protein>
    <submittedName>
        <fullName evidence="2">Uncharacterized protein (DUF2236 family)</fullName>
    </submittedName>
</protein>
<evidence type="ECO:0000313" key="3">
    <source>
        <dbReference type="Proteomes" id="UP000546200"/>
    </source>
</evidence>
<organism evidence="2 3">
    <name type="scientific">Sphingomonas aerophila</name>
    <dbReference type="NCBI Taxonomy" id="1344948"/>
    <lineage>
        <taxon>Bacteria</taxon>
        <taxon>Pseudomonadati</taxon>
        <taxon>Pseudomonadota</taxon>
        <taxon>Alphaproteobacteria</taxon>
        <taxon>Sphingomonadales</taxon>
        <taxon>Sphingomonadaceae</taxon>
        <taxon>Sphingomonas</taxon>
    </lineage>
</organism>
<proteinExistence type="predicted"/>
<gene>
    <name evidence="2" type="ORF">FHS94_000228</name>
</gene>
<reference evidence="2 3" key="1">
    <citation type="submission" date="2020-08" db="EMBL/GenBank/DDBJ databases">
        <title>Genomic Encyclopedia of Type Strains, Phase IV (KMG-IV): sequencing the most valuable type-strain genomes for metagenomic binning, comparative biology and taxonomic classification.</title>
        <authorList>
            <person name="Goeker M."/>
        </authorList>
    </citation>
    <scope>NUCLEOTIDE SEQUENCE [LARGE SCALE GENOMIC DNA]</scope>
    <source>
        <strain evidence="2 3">DSM 100044</strain>
    </source>
</reference>
<dbReference type="PANTHER" id="PTHR36151:SF3">
    <property type="entry name" value="ER-BOUND OXYGENASE MPAB_MPAB'_RUBBER OXYGENASE CATALYTIC DOMAIN-CONTAINING PROTEIN"/>
    <property type="match status" value="1"/>
</dbReference>
<dbReference type="Proteomes" id="UP000546200">
    <property type="component" value="Unassembled WGS sequence"/>
</dbReference>
<evidence type="ECO:0000313" key="2">
    <source>
        <dbReference type="EMBL" id="MBB5713409.1"/>
    </source>
</evidence>
<accession>A0A7W9BA23</accession>
<feature type="domain" description="ER-bound oxygenase mpaB/mpaB'/Rubber oxygenase catalytic" evidence="1">
    <location>
        <begin position="42"/>
        <end position="266"/>
    </location>
</feature>
<dbReference type="GO" id="GO:0016491">
    <property type="term" value="F:oxidoreductase activity"/>
    <property type="evidence" value="ECO:0007669"/>
    <property type="project" value="InterPro"/>
</dbReference>
<evidence type="ECO:0000259" key="1">
    <source>
        <dbReference type="Pfam" id="PF09995"/>
    </source>
</evidence>
<sequence>MGDIRSTIQEQVHRLVGFGDGAVDLSRPPGDPGLFGPGSVTWRVHGDFTAMMAGGIASLLIQMLHPAALAGVWDHSNFRRDMHGRLRRTAQFLSGTTYGSTLTAERLVERVRRVHDHVTGTLPDGTPYSANDPDLLTWVHAAEVWSFLAAHRRYREPGMSDADATRYLTEMAEIAYRLGAREVPTNPAALDAYFLAVRPQLRFDERTRTVQRALLLQQPRSLALAPMQALLMEGGISLLPSWAARLHRLERPAGARPAVSAGMAGVGQVLRWALTNGAAKQAAAS</sequence>
<dbReference type="AlphaFoldDB" id="A0A7W9BA23"/>
<dbReference type="Pfam" id="PF09995">
    <property type="entry name" value="MPAB_Lcp_cat"/>
    <property type="match status" value="1"/>
</dbReference>
<dbReference type="InterPro" id="IPR018713">
    <property type="entry name" value="MPAB/Lcp_cat_dom"/>
</dbReference>
<dbReference type="EMBL" id="JACIJK010000001">
    <property type="protein sequence ID" value="MBB5713409.1"/>
    <property type="molecule type" value="Genomic_DNA"/>
</dbReference>
<dbReference type="PANTHER" id="PTHR36151">
    <property type="entry name" value="BLR2777 PROTEIN"/>
    <property type="match status" value="1"/>
</dbReference>